<sequence>MTPTPGRRPAPTPGPHPQPPGISRRHLLRAAGGLGAAAALAPALGACAAATPTAEPLTSGRADISFWTHDDAYVDFFRAAADAATGSPFTWNLRPTRAGAADVVTKTIAQAIAGRGTPDVAGFELGAFTRLLRGDIAPELLEDLTGHLDPAVREDLLTVRTEPFSKDGALYALDSDAPLVVYYYREPEFARYGIPTDLGSWEEFAEAGTRLADRHGIALAAVPTGSDLPQILQSFEMLLLQRGGRLFDADGTLTLDTPEAEDTLRFLAEGVQRGYLTTVSDYYGPSMQAALKTGKVIGQWMASWYKVYGLIANVPEQSGQWRIRPLPVFTGGGGRTSFAGGTGFAALRGKRNTLAGVELVKAAYLNPAEQVRRYQVLGYLPSLRSVFNDPALSLIEDEYCGGQRMFEVYRDVIDEAPVLYLSADRSILDTVLSGYLLRAYQGRTSPREALRSAARDFAGQTRTRGGSR</sequence>
<dbReference type="AlphaFoldDB" id="A0A0F7FXU2"/>
<proteinExistence type="predicted"/>
<protein>
    <submittedName>
        <fullName evidence="7">Sugar ABC transporter substrate-binding protein</fullName>
    </submittedName>
</protein>
<keyword evidence="2" id="KW-0732">Signal</keyword>
<dbReference type="Pfam" id="PF01547">
    <property type="entry name" value="SBP_bac_1"/>
    <property type="match status" value="1"/>
</dbReference>
<keyword evidence="4" id="KW-0564">Palmitate</keyword>
<dbReference type="PROSITE" id="PS51318">
    <property type="entry name" value="TAT"/>
    <property type="match status" value="1"/>
</dbReference>
<feature type="compositionally biased region" description="Pro residues" evidence="6">
    <location>
        <begin position="1"/>
        <end position="20"/>
    </location>
</feature>
<evidence type="ECO:0000256" key="4">
    <source>
        <dbReference type="ARBA" id="ARBA00023139"/>
    </source>
</evidence>
<dbReference type="KEGG" id="sxi:SXIM_39080"/>
<evidence type="ECO:0000256" key="2">
    <source>
        <dbReference type="ARBA" id="ARBA00022729"/>
    </source>
</evidence>
<evidence type="ECO:0000256" key="3">
    <source>
        <dbReference type="ARBA" id="ARBA00023136"/>
    </source>
</evidence>
<organism evidence="7 8">
    <name type="scientific">Streptomyces xiamenensis</name>
    <dbReference type="NCBI Taxonomy" id="408015"/>
    <lineage>
        <taxon>Bacteria</taxon>
        <taxon>Bacillati</taxon>
        <taxon>Actinomycetota</taxon>
        <taxon>Actinomycetes</taxon>
        <taxon>Kitasatosporales</taxon>
        <taxon>Streptomycetaceae</taxon>
        <taxon>Streptomyces</taxon>
    </lineage>
</organism>
<gene>
    <name evidence="7" type="ORF">SXIM_39080</name>
</gene>
<evidence type="ECO:0000256" key="6">
    <source>
        <dbReference type="SAM" id="MobiDB-lite"/>
    </source>
</evidence>
<evidence type="ECO:0000313" key="8">
    <source>
        <dbReference type="Proteomes" id="UP000034034"/>
    </source>
</evidence>
<dbReference type="InterPro" id="IPR050490">
    <property type="entry name" value="Bact_solute-bd_prot1"/>
</dbReference>
<dbReference type="PATRIC" id="fig|408015.6.peg.3960"/>
<keyword evidence="5" id="KW-0449">Lipoprotein</keyword>
<evidence type="ECO:0000313" key="7">
    <source>
        <dbReference type="EMBL" id="AKG45292.1"/>
    </source>
</evidence>
<dbReference type="InterPro" id="IPR006059">
    <property type="entry name" value="SBP"/>
</dbReference>
<reference evidence="7" key="1">
    <citation type="submission" date="2019-08" db="EMBL/GenBank/DDBJ databases">
        <title>Complete genome sequence of a mangrove-derived Streptomyces xiamenensis.</title>
        <authorList>
            <person name="Xu J."/>
        </authorList>
    </citation>
    <scope>NUCLEOTIDE SEQUENCE</scope>
    <source>
        <strain evidence="7">318</strain>
    </source>
</reference>
<dbReference type="HOGENOM" id="CLU_583840_0_0_11"/>
<keyword evidence="8" id="KW-1185">Reference proteome</keyword>
<keyword evidence="1" id="KW-1003">Cell membrane</keyword>
<dbReference type="SUPFAM" id="SSF53850">
    <property type="entry name" value="Periplasmic binding protein-like II"/>
    <property type="match status" value="1"/>
</dbReference>
<dbReference type="STRING" id="408015.SXIM_39080"/>
<feature type="region of interest" description="Disordered" evidence="6">
    <location>
        <begin position="1"/>
        <end position="22"/>
    </location>
</feature>
<keyword evidence="3" id="KW-0472">Membrane</keyword>
<dbReference type="Proteomes" id="UP000034034">
    <property type="component" value="Chromosome"/>
</dbReference>
<dbReference type="RefSeq" id="WP_234306964.1">
    <property type="nucleotide sequence ID" value="NZ_CP009922.3"/>
</dbReference>
<evidence type="ECO:0000256" key="5">
    <source>
        <dbReference type="ARBA" id="ARBA00023288"/>
    </source>
</evidence>
<name>A0A0F7FXU2_9ACTN</name>
<evidence type="ECO:0000256" key="1">
    <source>
        <dbReference type="ARBA" id="ARBA00022475"/>
    </source>
</evidence>
<accession>A0A0F7FXU2</accession>
<dbReference type="Gene3D" id="3.40.190.10">
    <property type="entry name" value="Periplasmic binding protein-like II"/>
    <property type="match status" value="1"/>
</dbReference>
<dbReference type="PANTHER" id="PTHR43649">
    <property type="entry name" value="ARABINOSE-BINDING PROTEIN-RELATED"/>
    <property type="match status" value="1"/>
</dbReference>
<dbReference type="EMBL" id="CP009922">
    <property type="protein sequence ID" value="AKG45292.1"/>
    <property type="molecule type" value="Genomic_DNA"/>
</dbReference>
<dbReference type="InterPro" id="IPR006311">
    <property type="entry name" value="TAT_signal"/>
</dbReference>
<dbReference type="PANTHER" id="PTHR43649:SF33">
    <property type="entry name" value="POLYGALACTURONAN_RHAMNOGALACTURONAN-BINDING PROTEIN YTCQ"/>
    <property type="match status" value="1"/>
</dbReference>